<evidence type="ECO:0000256" key="9">
    <source>
        <dbReference type="ARBA" id="ARBA00023002"/>
    </source>
</evidence>
<dbReference type="Pfam" id="PF01568">
    <property type="entry name" value="Molydop_binding"/>
    <property type="match status" value="1"/>
</dbReference>
<dbReference type="CDD" id="cd02792">
    <property type="entry name" value="MopB_CT_Formate-Dh-Na-like"/>
    <property type="match status" value="1"/>
</dbReference>
<evidence type="ECO:0000256" key="2">
    <source>
        <dbReference type="ARBA" id="ARBA00004418"/>
    </source>
</evidence>
<keyword evidence="9" id="KW-0560">Oxidoreductase</keyword>
<comment type="similarity">
    <text evidence="3">Belongs to the prokaryotic molybdopterin-containing oxidoreductase family.</text>
</comment>
<dbReference type="Gene3D" id="3.40.228.10">
    <property type="entry name" value="Dimethylsulfoxide Reductase, domain 2"/>
    <property type="match status" value="2"/>
</dbReference>
<dbReference type="SUPFAM" id="SSF53706">
    <property type="entry name" value="Formate dehydrogenase/DMSO reductase, domains 1-3"/>
    <property type="match status" value="1"/>
</dbReference>
<dbReference type="InterPro" id="IPR006655">
    <property type="entry name" value="Mopterin_OxRdtase_prok_CS"/>
</dbReference>
<organism evidence="14 15">
    <name type="scientific">Carboxydocella sporoproducens DSM 16521</name>
    <dbReference type="NCBI Taxonomy" id="1121270"/>
    <lineage>
        <taxon>Bacteria</taxon>
        <taxon>Bacillati</taxon>
        <taxon>Bacillota</taxon>
        <taxon>Clostridia</taxon>
        <taxon>Eubacteriales</taxon>
        <taxon>Clostridiales Family XVI. Incertae Sedis</taxon>
        <taxon>Carboxydocella</taxon>
    </lineage>
</organism>
<dbReference type="Gene3D" id="3.40.50.740">
    <property type="match status" value="1"/>
</dbReference>
<name>A0A1T4RW11_9FIRM</name>
<dbReference type="GO" id="GO:0043546">
    <property type="term" value="F:molybdopterin cofactor binding"/>
    <property type="evidence" value="ECO:0007669"/>
    <property type="project" value="InterPro"/>
</dbReference>
<evidence type="ECO:0000313" key="14">
    <source>
        <dbReference type="EMBL" id="SKA20152.1"/>
    </source>
</evidence>
<dbReference type="GO" id="GO:0042597">
    <property type="term" value="C:periplasmic space"/>
    <property type="evidence" value="ECO:0007669"/>
    <property type="project" value="UniProtKB-SubCell"/>
</dbReference>
<evidence type="ECO:0000256" key="10">
    <source>
        <dbReference type="ARBA" id="ARBA00023004"/>
    </source>
</evidence>
<keyword evidence="6" id="KW-0732">Signal</keyword>
<dbReference type="InterPro" id="IPR009010">
    <property type="entry name" value="Asp_de-COase-like_dom_sf"/>
</dbReference>
<evidence type="ECO:0000256" key="11">
    <source>
        <dbReference type="ARBA" id="ARBA00023014"/>
    </source>
</evidence>
<feature type="domain" description="Molybdopterin dinucleotide-binding" evidence="13">
    <location>
        <begin position="659"/>
        <end position="778"/>
    </location>
</feature>
<proteinExistence type="inferred from homology"/>
<protein>
    <submittedName>
        <fullName evidence="14">Formate dehydrogenase major subunit</fullName>
    </submittedName>
</protein>
<dbReference type="GO" id="GO:0009055">
    <property type="term" value="F:electron transfer activity"/>
    <property type="evidence" value="ECO:0007669"/>
    <property type="project" value="InterPro"/>
</dbReference>
<dbReference type="FunFam" id="3.40.228.10:FF:000009">
    <property type="entry name" value="Formate dehydrogenase, alpha subunit, selenocysteine-containing"/>
    <property type="match status" value="1"/>
</dbReference>
<evidence type="ECO:0000259" key="12">
    <source>
        <dbReference type="Pfam" id="PF00384"/>
    </source>
</evidence>
<evidence type="ECO:0000256" key="4">
    <source>
        <dbReference type="ARBA" id="ARBA00022485"/>
    </source>
</evidence>
<evidence type="ECO:0000256" key="8">
    <source>
        <dbReference type="ARBA" id="ARBA00022933"/>
    </source>
</evidence>
<dbReference type="GO" id="GO:0051539">
    <property type="term" value="F:4 iron, 4 sulfur cluster binding"/>
    <property type="evidence" value="ECO:0007669"/>
    <property type="project" value="UniProtKB-KW"/>
</dbReference>
<dbReference type="AlphaFoldDB" id="A0A1T4RW11"/>
<evidence type="ECO:0000256" key="5">
    <source>
        <dbReference type="ARBA" id="ARBA00022723"/>
    </source>
</evidence>
<evidence type="ECO:0000256" key="1">
    <source>
        <dbReference type="ARBA" id="ARBA00001966"/>
    </source>
</evidence>
<sequence>MTNHWIDLQNTDCALIIGSNAAENHPIAFKWLNEARRKRGAKIIHVDPRFNRTSAQADIYIKLRPGTDIAFMGGLINYVLTGGYYDRDYMLAYTNAAYLVNPGFKFEDGLFSGYDPVNRSYNQDSWSFQRDAAGNILTDPTLTNPATVWQLLKQHYSRYTPERVAATCGMTVEEFLQVASLFAATGARDKTGTILYAMGATQHSVGSQNVRSYAILQLLLGNIGKPGGGINALRGESNVQGSTDLGLLYDSLPGYLASPTSSLNHQNLTEYNKNETPAQGYWVNKPRFMVSLLKAWYGPAAVAEKDFAYHYLPKRNAAKNYSYINLFEDIYEGTIKGLLCFGQNPLVSGPNAGKTARALAKLQWLVVADLWETETAAFWKAPGVNPAEINTEVFILPVAAAIEKSGCITNSGRWLQYRWQALNPPGQAQNDAWIVHNLCLKLKGLYATSLQAKDEPIRQLYWPYGAAGEPDLNQVRLEMNGYTVADGMPVSGFSQLQADGSTACGIWIYSGFYTATGNKSQNRNNVDDSGIGSYPGWGYAWPANRRILYNRAAADPQGQPWHADKAVIWWDGLRWTGKDVPDFNASLSPTAAGGNKPFIMLPDGVGALFGKLKDGPFPEHYEPYESPVANQFSSVQTNPVLKPLTTALNARGTSSAYPFVATTYRVSEHWQTGAMTRNLPWQAELMPEMFVEISETLAASRGIANGDWVIVSSARGEIKARALVTKRVKPLPVNGQLIEQIGLPWHWGHQGVVTGEMANVLTPNIGDANTMIPEYKAFLVNIRKVV</sequence>
<comment type="cofactor">
    <cofactor evidence="1">
        <name>[4Fe-4S] cluster</name>
        <dbReference type="ChEBI" id="CHEBI:49883"/>
    </cofactor>
</comment>
<keyword evidence="11" id="KW-0411">Iron-sulfur</keyword>
<dbReference type="EMBL" id="FUXM01000037">
    <property type="protein sequence ID" value="SKA20152.1"/>
    <property type="molecule type" value="Genomic_DNA"/>
</dbReference>
<dbReference type="InterPro" id="IPR006656">
    <property type="entry name" value="Mopterin_OxRdtase"/>
</dbReference>
<dbReference type="GO" id="GO:0030151">
    <property type="term" value="F:molybdenum ion binding"/>
    <property type="evidence" value="ECO:0007669"/>
    <property type="project" value="TreeGrafter"/>
</dbReference>
<dbReference type="Gene3D" id="2.40.40.20">
    <property type="match status" value="1"/>
</dbReference>
<dbReference type="PROSITE" id="PS00932">
    <property type="entry name" value="MOLYBDOPTERIN_PROK_3"/>
    <property type="match status" value="1"/>
</dbReference>
<dbReference type="PANTHER" id="PTHR43598:SF1">
    <property type="entry name" value="FORMATE DEHYDROGENASE-O MAJOR SUBUNIT"/>
    <property type="match status" value="1"/>
</dbReference>
<dbReference type="NCBIfam" id="TIGR01553">
    <property type="entry name" value="formate-DH-alph"/>
    <property type="match status" value="1"/>
</dbReference>
<keyword evidence="10" id="KW-0408">Iron</keyword>
<keyword evidence="4" id="KW-0004">4Fe-4S</keyword>
<dbReference type="PANTHER" id="PTHR43598">
    <property type="entry name" value="TUNGSTEN-CONTAINING FORMYLMETHANOFURAN DEHYDROGENASE 2 SUBUNIT B"/>
    <property type="match status" value="1"/>
</dbReference>
<keyword evidence="15" id="KW-1185">Reference proteome</keyword>
<accession>A0A1T4RW11</accession>
<dbReference type="Proteomes" id="UP000189933">
    <property type="component" value="Unassembled WGS sequence"/>
</dbReference>
<dbReference type="Pfam" id="PF00384">
    <property type="entry name" value="Molybdopterin"/>
    <property type="match status" value="1"/>
</dbReference>
<evidence type="ECO:0000256" key="3">
    <source>
        <dbReference type="ARBA" id="ARBA00010312"/>
    </source>
</evidence>
<evidence type="ECO:0000259" key="13">
    <source>
        <dbReference type="Pfam" id="PF01568"/>
    </source>
</evidence>
<evidence type="ECO:0000256" key="6">
    <source>
        <dbReference type="ARBA" id="ARBA00022729"/>
    </source>
</evidence>
<reference evidence="15" key="1">
    <citation type="submission" date="2017-02" db="EMBL/GenBank/DDBJ databases">
        <authorList>
            <person name="Varghese N."/>
            <person name="Submissions S."/>
        </authorList>
    </citation>
    <scope>NUCLEOTIDE SEQUENCE [LARGE SCALE GENOMIC DNA]</scope>
    <source>
        <strain evidence="15">DSM 16521</strain>
    </source>
</reference>
<evidence type="ECO:0000313" key="15">
    <source>
        <dbReference type="Proteomes" id="UP000189933"/>
    </source>
</evidence>
<dbReference type="GO" id="GO:0009061">
    <property type="term" value="P:anaerobic respiration"/>
    <property type="evidence" value="ECO:0007669"/>
    <property type="project" value="TreeGrafter"/>
</dbReference>
<dbReference type="InterPro" id="IPR006657">
    <property type="entry name" value="MoPterin_dinucl-bd_dom"/>
</dbReference>
<feature type="domain" description="Molybdopterin oxidoreductase" evidence="12">
    <location>
        <begin position="2"/>
        <end position="439"/>
    </location>
</feature>
<keyword evidence="5" id="KW-0479">Metal-binding</keyword>
<dbReference type="SUPFAM" id="SSF50692">
    <property type="entry name" value="ADC-like"/>
    <property type="match status" value="1"/>
</dbReference>
<keyword evidence="8" id="KW-0712">Selenocysteine</keyword>
<gene>
    <name evidence="14" type="ORF">SAMN02745885_02297</name>
</gene>
<dbReference type="GO" id="GO:0047111">
    <property type="term" value="F:formate dehydrogenase (cytochrome-c-553) activity"/>
    <property type="evidence" value="ECO:0007669"/>
    <property type="project" value="InterPro"/>
</dbReference>
<dbReference type="GO" id="GO:0008863">
    <property type="term" value="F:formate dehydrogenase (NAD+) activity"/>
    <property type="evidence" value="ECO:0007669"/>
    <property type="project" value="InterPro"/>
</dbReference>
<evidence type="ECO:0000256" key="7">
    <source>
        <dbReference type="ARBA" id="ARBA00022764"/>
    </source>
</evidence>
<comment type="subcellular location">
    <subcellularLocation>
        <location evidence="2">Periplasm</location>
    </subcellularLocation>
</comment>
<dbReference type="InterPro" id="IPR006443">
    <property type="entry name" value="Formate-DH-alph_fdnG"/>
</dbReference>
<keyword evidence="7" id="KW-0574">Periplasm</keyword>